<dbReference type="GO" id="GO:0015833">
    <property type="term" value="P:peptide transport"/>
    <property type="evidence" value="ECO:0007669"/>
    <property type="project" value="InterPro"/>
</dbReference>
<dbReference type="InterPro" id="IPR017871">
    <property type="entry name" value="ABC_transporter-like_CS"/>
</dbReference>
<dbReference type="SUPFAM" id="SSF52540">
    <property type="entry name" value="P-loop containing nucleoside triphosphate hydrolases"/>
    <property type="match status" value="1"/>
</dbReference>
<evidence type="ECO:0000256" key="3">
    <source>
        <dbReference type="ARBA" id="ARBA00022741"/>
    </source>
</evidence>
<dbReference type="InterPro" id="IPR003593">
    <property type="entry name" value="AAA+_ATPase"/>
</dbReference>
<accession>A0A0A6PJ55</accession>
<reference evidence="6 7" key="1">
    <citation type="journal article" date="2016" name="Front. Microbiol.">
        <title>Single-Cell (Meta-)Genomics of a Dimorphic Candidatus Thiomargarita nelsonii Reveals Genomic Plasticity.</title>
        <authorList>
            <person name="Flood B.E."/>
            <person name="Fliss P."/>
            <person name="Jones D.S."/>
            <person name="Dick G.J."/>
            <person name="Jain S."/>
            <person name="Kaster A.K."/>
            <person name="Winkel M."/>
            <person name="Mussmann M."/>
            <person name="Bailey J."/>
        </authorList>
    </citation>
    <scope>NUCLEOTIDE SEQUENCE [LARGE SCALE GENOMIC DNA]</scope>
    <source>
        <strain evidence="6">Hydrate Ridge</strain>
    </source>
</reference>
<keyword evidence="4" id="KW-0067">ATP-binding</keyword>
<evidence type="ECO:0000256" key="2">
    <source>
        <dbReference type="ARBA" id="ARBA00022448"/>
    </source>
</evidence>
<dbReference type="NCBIfam" id="TIGR01727">
    <property type="entry name" value="oligo_HPY"/>
    <property type="match status" value="1"/>
</dbReference>
<keyword evidence="3" id="KW-0547">Nucleotide-binding</keyword>
<dbReference type="InterPro" id="IPR050319">
    <property type="entry name" value="ABC_transp_ATP-bind"/>
</dbReference>
<gene>
    <name evidence="6" type="ORF">PN36_33000</name>
</gene>
<dbReference type="GO" id="GO:0016887">
    <property type="term" value="F:ATP hydrolysis activity"/>
    <property type="evidence" value="ECO:0007669"/>
    <property type="project" value="InterPro"/>
</dbReference>
<dbReference type="Pfam" id="PF00005">
    <property type="entry name" value="ABC_tran"/>
    <property type="match status" value="1"/>
</dbReference>
<dbReference type="PROSITE" id="PS50893">
    <property type="entry name" value="ABC_TRANSPORTER_2"/>
    <property type="match status" value="1"/>
</dbReference>
<dbReference type="InterPro" id="IPR013563">
    <property type="entry name" value="Oligopep_ABC_C"/>
</dbReference>
<dbReference type="InterPro" id="IPR003439">
    <property type="entry name" value="ABC_transporter-like_ATP-bd"/>
</dbReference>
<dbReference type="EMBL" id="JSZA02000315">
    <property type="protein sequence ID" value="KHD06285.1"/>
    <property type="molecule type" value="Genomic_DNA"/>
</dbReference>
<sequence>MIPLISVKNLKKHFPKRSGFFSHAWTKAVDGISFDIYPGETLGLVGESGCGKTTAGRALLRLIAPTDGAVYFEGKDILQMNTAELRRQRLKMQMIFQDPYSSLNPRMTVGNIVGEALKVHKKATGSDLERRVEEILKKVGLSPSYRSRYPHEFSGGQRQRIGIARALALEPNFIVCDEAVSALDVSIQAEIINLLRKLQAEEKKLAYLFISHDLNVVQHIADRVAVMYLGKIVEMGPAKTLFESPKHPYTQALIAANPIPDPDVAYQPKLLKGEVPSSLNPPSGCHFHTRCPFVMDKCKHFEPPLMENGKHRVWCHSPR</sequence>
<evidence type="ECO:0000256" key="4">
    <source>
        <dbReference type="ARBA" id="ARBA00022840"/>
    </source>
</evidence>
<protein>
    <recommendedName>
        <fullName evidence="5">ABC transporter domain-containing protein</fullName>
    </recommendedName>
</protein>
<evidence type="ECO:0000313" key="7">
    <source>
        <dbReference type="Proteomes" id="UP000030428"/>
    </source>
</evidence>
<dbReference type="AlphaFoldDB" id="A0A0A6PJ55"/>
<dbReference type="Pfam" id="PF08352">
    <property type="entry name" value="oligo_HPY"/>
    <property type="match status" value="1"/>
</dbReference>
<dbReference type="GO" id="GO:0055085">
    <property type="term" value="P:transmembrane transport"/>
    <property type="evidence" value="ECO:0007669"/>
    <property type="project" value="UniProtKB-ARBA"/>
</dbReference>
<dbReference type="SMART" id="SM00382">
    <property type="entry name" value="AAA"/>
    <property type="match status" value="1"/>
</dbReference>
<dbReference type="CDD" id="cd03257">
    <property type="entry name" value="ABC_NikE_OppD_transporters"/>
    <property type="match status" value="1"/>
</dbReference>
<dbReference type="Gene3D" id="3.40.50.300">
    <property type="entry name" value="P-loop containing nucleotide triphosphate hydrolases"/>
    <property type="match status" value="1"/>
</dbReference>
<feature type="domain" description="ABC transporter" evidence="5">
    <location>
        <begin position="5"/>
        <end position="254"/>
    </location>
</feature>
<comment type="similarity">
    <text evidence="1">Belongs to the ABC transporter superfamily.</text>
</comment>
<dbReference type="PROSITE" id="PS00211">
    <property type="entry name" value="ABC_TRANSPORTER_1"/>
    <property type="match status" value="1"/>
</dbReference>
<keyword evidence="7" id="KW-1185">Reference proteome</keyword>
<evidence type="ECO:0000259" key="5">
    <source>
        <dbReference type="PROSITE" id="PS50893"/>
    </source>
</evidence>
<evidence type="ECO:0000256" key="1">
    <source>
        <dbReference type="ARBA" id="ARBA00005417"/>
    </source>
</evidence>
<dbReference type="InterPro" id="IPR027417">
    <property type="entry name" value="P-loop_NTPase"/>
</dbReference>
<dbReference type="Proteomes" id="UP000030428">
    <property type="component" value="Unassembled WGS sequence"/>
</dbReference>
<name>A0A0A6PJ55_9GAMM</name>
<dbReference type="FunFam" id="3.40.50.300:FF:000016">
    <property type="entry name" value="Oligopeptide ABC transporter ATP-binding component"/>
    <property type="match status" value="1"/>
</dbReference>
<dbReference type="PANTHER" id="PTHR43776:SF7">
    <property type="entry name" value="D,D-DIPEPTIDE TRANSPORT ATP-BINDING PROTEIN DDPF-RELATED"/>
    <property type="match status" value="1"/>
</dbReference>
<organism evidence="6 7">
    <name type="scientific">Candidatus Thiomargarita nelsonii</name>
    <dbReference type="NCBI Taxonomy" id="1003181"/>
    <lineage>
        <taxon>Bacteria</taxon>
        <taxon>Pseudomonadati</taxon>
        <taxon>Pseudomonadota</taxon>
        <taxon>Gammaproteobacteria</taxon>
        <taxon>Thiotrichales</taxon>
        <taxon>Thiotrichaceae</taxon>
        <taxon>Thiomargarita</taxon>
    </lineage>
</organism>
<proteinExistence type="inferred from homology"/>
<keyword evidence="2" id="KW-0813">Transport</keyword>
<comment type="caution">
    <text evidence="6">The sequence shown here is derived from an EMBL/GenBank/DDBJ whole genome shotgun (WGS) entry which is preliminary data.</text>
</comment>
<dbReference type="GO" id="GO:0005524">
    <property type="term" value="F:ATP binding"/>
    <property type="evidence" value="ECO:0007669"/>
    <property type="project" value="UniProtKB-KW"/>
</dbReference>
<dbReference type="PANTHER" id="PTHR43776">
    <property type="entry name" value="TRANSPORT ATP-BINDING PROTEIN"/>
    <property type="match status" value="1"/>
</dbReference>
<evidence type="ECO:0000313" key="6">
    <source>
        <dbReference type="EMBL" id="KHD06285.1"/>
    </source>
</evidence>